<dbReference type="InterPro" id="IPR011711">
    <property type="entry name" value="GntR_C"/>
</dbReference>
<feature type="domain" description="HTH gntR-type" evidence="4">
    <location>
        <begin position="23"/>
        <end position="90"/>
    </location>
</feature>
<reference evidence="5" key="2">
    <citation type="submission" date="2020-09" db="EMBL/GenBank/DDBJ databases">
        <title>Novel species in genus Aeromicrobium.</title>
        <authorList>
            <person name="Zhang G."/>
        </authorList>
    </citation>
    <scope>NUCLEOTIDE SEQUENCE</scope>
    <source>
        <strain evidence="5">SSW1-57</strain>
    </source>
</reference>
<reference evidence="6 7" key="1">
    <citation type="submission" date="2020-07" db="EMBL/GenBank/DDBJ databases">
        <title>Sequencing the genomes of 1000 actinobacteria strains.</title>
        <authorList>
            <person name="Klenk H.-P."/>
        </authorList>
    </citation>
    <scope>NUCLEOTIDE SEQUENCE [LARGE SCALE GENOMIC DNA]</scope>
    <source>
        <strain evidence="6 7">DSM 19087</strain>
    </source>
</reference>
<evidence type="ECO:0000259" key="4">
    <source>
        <dbReference type="PROSITE" id="PS50949"/>
    </source>
</evidence>
<dbReference type="RefSeq" id="WP_179425848.1">
    <property type="nucleotide sequence ID" value="NZ_BAAAMP010000002.1"/>
</dbReference>
<evidence type="ECO:0000313" key="5">
    <source>
        <dbReference type="EMBL" id="MBD1272002.1"/>
    </source>
</evidence>
<dbReference type="Proteomes" id="UP000587211">
    <property type="component" value="Unassembled WGS sequence"/>
</dbReference>
<dbReference type="SMART" id="SM00345">
    <property type="entry name" value="HTH_GNTR"/>
    <property type="match status" value="1"/>
</dbReference>
<dbReference type="SUPFAM" id="SSF48008">
    <property type="entry name" value="GntR ligand-binding domain-like"/>
    <property type="match status" value="1"/>
</dbReference>
<organism evidence="5 8">
    <name type="scientific">Aeromicrobium tamlense</name>
    <dbReference type="NCBI Taxonomy" id="375541"/>
    <lineage>
        <taxon>Bacteria</taxon>
        <taxon>Bacillati</taxon>
        <taxon>Actinomycetota</taxon>
        <taxon>Actinomycetes</taxon>
        <taxon>Propionibacteriales</taxon>
        <taxon>Nocardioidaceae</taxon>
        <taxon>Aeromicrobium</taxon>
    </lineage>
</organism>
<keyword evidence="3" id="KW-0804">Transcription</keyword>
<dbReference type="GO" id="GO:0003700">
    <property type="term" value="F:DNA-binding transcription factor activity"/>
    <property type="evidence" value="ECO:0007669"/>
    <property type="project" value="InterPro"/>
</dbReference>
<dbReference type="AlphaFoldDB" id="A0A8I0KK30"/>
<keyword evidence="2 6" id="KW-0238">DNA-binding</keyword>
<evidence type="ECO:0000313" key="7">
    <source>
        <dbReference type="Proteomes" id="UP000587211"/>
    </source>
</evidence>
<dbReference type="PANTHER" id="PTHR43537">
    <property type="entry name" value="TRANSCRIPTIONAL REGULATOR, GNTR FAMILY"/>
    <property type="match status" value="1"/>
</dbReference>
<dbReference type="Pfam" id="PF07729">
    <property type="entry name" value="FCD"/>
    <property type="match status" value="1"/>
</dbReference>
<dbReference type="GO" id="GO:0003677">
    <property type="term" value="F:DNA binding"/>
    <property type="evidence" value="ECO:0007669"/>
    <property type="project" value="UniProtKB-KW"/>
</dbReference>
<evidence type="ECO:0000256" key="1">
    <source>
        <dbReference type="ARBA" id="ARBA00023015"/>
    </source>
</evidence>
<keyword evidence="7" id="KW-1185">Reference proteome</keyword>
<dbReference type="SUPFAM" id="SSF46785">
    <property type="entry name" value="Winged helix' DNA-binding domain"/>
    <property type="match status" value="1"/>
</dbReference>
<sequence>MTDLTSPDAVAALFSGSSKPTFATTGERVADVLRNLLIEGRLEPGSHLPEEAFAHGLNVSRNTLREALRLLAHEGLVVHEVNRGIFVRRLTAEDIISIYQVREFIEVAAVRSASTHSPAGISRARLAVTQALEAAEAGDWNGVGTANMRFHNALVALAGNERINAMTRQTLAELRLAFHVMQPLKPFHEPYLPVNQIICRLLEDGRTDEAADHLTSYLHTARDQLVDAYRARAGHDV</sequence>
<comment type="caution">
    <text evidence="5">The sequence shown here is derived from an EMBL/GenBank/DDBJ whole genome shotgun (WGS) entry which is preliminary data.</text>
</comment>
<proteinExistence type="predicted"/>
<dbReference type="Gene3D" id="1.10.10.10">
    <property type="entry name" value="Winged helix-like DNA-binding domain superfamily/Winged helix DNA-binding domain"/>
    <property type="match status" value="1"/>
</dbReference>
<dbReference type="Pfam" id="PF00392">
    <property type="entry name" value="GntR"/>
    <property type="match status" value="1"/>
</dbReference>
<evidence type="ECO:0000256" key="2">
    <source>
        <dbReference type="ARBA" id="ARBA00023125"/>
    </source>
</evidence>
<accession>A0A8I0KK30</accession>
<gene>
    <name evidence="6" type="ORF">BJ975_002181</name>
    <name evidence="5" type="ORF">IDH50_17285</name>
</gene>
<evidence type="ECO:0000256" key="3">
    <source>
        <dbReference type="ARBA" id="ARBA00023163"/>
    </source>
</evidence>
<protein>
    <submittedName>
        <fullName evidence="5 6">GntR family transcriptional regulator</fullName>
    </submittedName>
</protein>
<dbReference type="Gene3D" id="1.20.120.530">
    <property type="entry name" value="GntR ligand-binding domain-like"/>
    <property type="match status" value="1"/>
</dbReference>
<name>A0A8I0KK30_9ACTN</name>
<dbReference type="Proteomes" id="UP000659061">
    <property type="component" value="Unassembled WGS sequence"/>
</dbReference>
<dbReference type="InterPro" id="IPR036390">
    <property type="entry name" value="WH_DNA-bd_sf"/>
</dbReference>
<dbReference type="PANTHER" id="PTHR43537:SF45">
    <property type="entry name" value="GNTR FAMILY REGULATORY PROTEIN"/>
    <property type="match status" value="1"/>
</dbReference>
<dbReference type="PROSITE" id="PS50949">
    <property type="entry name" value="HTH_GNTR"/>
    <property type="match status" value="1"/>
</dbReference>
<dbReference type="SMART" id="SM00895">
    <property type="entry name" value="FCD"/>
    <property type="match status" value="1"/>
</dbReference>
<keyword evidence="1" id="KW-0805">Transcription regulation</keyword>
<dbReference type="InterPro" id="IPR000524">
    <property type="entry name" value="Tscrpt_reg_HTH_GntR"/>
</dbReference>
<dbReference type="EMBL" id="JACWMT010000004">
    <property type="protein sequence ID" value="MBD1272002.1"/>
    <property type="molecule type" value="Genomic_DNA"/>
</dbReference>
<evidence type="ECO:0000313" key="6">
    <source>
        <dbReference type="EMBL" id="NYI38806.1"/>
    </source>
</evidence>
<dbReference type="CDD" id="cd07377">
    <property type="entry name" value="WHTH_GntR"/>
    <property type="match status" value="1"/>
</dbReference>
<dbReference type="InterPro" id="IPR036388">
    <property type="entry name" value="WH-like_DNA-bd_sf"/>
</dbReference>
<dbReference type="InterPro" id="IPR008920">
    <property type="entry name" value="TF_FadR/GntR_C"/>
</dbReference>
<dbReference type="EMBL" id="JACBZN010000001">
    <property type="protein sequence ID" value="NYI38806.1"/>
    <property type="molecule type" value="Genomic_DNA"/>
</dbReference>
<evidence type="ECO:0000313" key="8">
    <source>
        <dbReference type="Proteomes" id="UP000659061"/>
    </source>
</evidence>